<comment type="subcellular location">
    <subcellularLocation>
        <location evidence="1">Membrane</location>
        <topology evidence="1">Multi-pass membrane protein</topology>
    </subcellularLocation>
</comment>
<dbReference type="Pfam" id="PF01694">
    <property type="entry name" value="Rhomboid"/>
    <property type="match status" value="1"/>
</dbReference>
<protein>
    <recommendedName>
        <fullName evidence="9">Peptidase S54 rhomboid domain-containing protein</fullName>
    </recommendedName>
</protein>
<comment type="similarity">
    <text evidence="2">Belongs to the peptidase S54 family.</text>
</comment>
<reference evidence="10" key="1">
    <citation type="journal article" date="2020" name="Cell">
        <title>Large-Scale Comparative Analyses of Tick Genomes Elucidate Their Genetic Diversity and Vector Capacities.</title>
        <authorList>
            <consortium name="Tick Genome and Microbiome Consortium (TIGMIC)"/>
            <person name="Jia N."/>
            <person name="Wang J."/>
            <person name="Shi W."/>
            <person name="Du L."/>
            <person name="Sun Y."/>
            <person name="Zhan W."/>
            <person name="Jiang J.F."/>
            <person name="Wang Q."/>
            <person name="Zhang B."/>
            <person name="Ji P."/>
            <person name="Bell-Sakyi L."/>
            <person name="Cui X.M."/>
            <person name="Yuan T.T."/>
            <person name="Jiang B.G."/>
            <person name="Yang W.F."/>
            <person name="Lam T.T."/>
            <person name="Chang Q.C."/>
            <person name="Ding S.J."/>
            <person name="Wang X.J."/>
            <person name="Zhu J.G."/>
            <person name="Ruan X.D."/>
            <person name="Zhao L."/>
            <person name="Wei J.T."/>
            <person name="Ye R.Z."/>
            <person name="Que T.C."/>
            <person name="Du C.H."/>
            <person name="Zhou Y.H."/>
            <person name="Cheng J.X."/>
            <person name="Dai P.F."/>
            <person name="Guo W.B."/>
            <person name="Han X.H."/>
            <person name="Huang E.J."/>
            <person name="Li L.F."/>
            <person name="Wei W."/>
            <person name="Gao Y.C."/>
            <person name="Liu J.Z."/>
            <person name="Shao H.Z."/>
            <person name="Wang X."/>
            <person name="Wang C.C."/>
            <person name="Yang T.C."/>
            <person name="Huo Q.B."/>
            <person name="Li W."/>
            <person name="Chen H.Y."/>
            <person name="Chen S.E."/>
            <person name="Zhou L.G."/>
            <person name="Ni X.B."/>
            <person name="Tian J.H."/>
            <person name="Sheng Y."/>
            <person name="Liu T."/>
            <person name="Pan Y.S."/>
            <person name="Xia L.Y."/>
            <person name="Li J."/>
            <person name="Zhao F."/>
            <person name="Cao W.C."/>
        </authorList>
    </citation>
    <scope>NUCLEOTIDE SEQUENCE</scope>
    <source>
        <strain evidence="10">Rsan-2018</strain>
    </source>
</reference>
<keyword evidence="4 8" id="KW-0812">Transmembrane</keyword>
<evidence type="ECO:0000256" key="3">
    <source>
        <dbReference type="ARBA" id="ARBA00022670"/>
    </source>
</evidence>
<evidence type="ECO:0000313" key="10">
    <source>
        <dbReference type="EMBL" id="KAH7986939.1"/>
    </source>
</evidence>
<gene>
    <name evidence="10" type="ORF">HPB52_024627</name>
</gene>
<evidence type="ECO:0000259" key="9">
    <source>
        <dbReference type="Pfam" id="PF01694"/>
    </source>
</evidence>
<feature type="domain" description="Peptidase S54 rhomboid" evidence="9">
    <location>
        <begin position="10"/>
        <end position="101"/>
    </location>
</feature>
<dbReference type="PANTHER" id="PTHR43066">
    <property type="entry name" value="RHOMBOID-RELATED PROTEIN"/>
    <property type="match status" value="1"/>
</dbReference>
<dbReference type="GO" id="GO:0016020">
    <property type="term" value="C:membrane"/>
    <property type="evidence" value="ECO:0007669"/>
    <property type="project" value="UniProtKB-SubCell"/>
</dbReference>
<comment type="caution">
    <text evidence="10">The sequence shown here is derived from an EMBL/GenBank/DDBJ whole genome shotgun (WGS) entry which is preliminary data.</text>
</comment>
<dbReference type="PANTHER" id="PTHR43066:SF1">
    <property type="entry name" value="RHOMBOID PROTEIN 2"/>
    <property type="match status" value="1"/>
</dbReference>
<dbReference type="VEuPathDB" id="VectorBase:RSAN_048074"/>
<keyword evidence="11" id="KW-1185">Reference proteome</keyword>
<dbReference type="InterPro" id="IPR035952">
    <property type="entry name" value="Rhomboid-like_sf"/>
</dbReference>
<dbReference type="GO" id="GO:0006508">
    <property type="term" value="P:proteolysis"/>
    <property type="evidence" value="ECO:0007669"/>
    <property type="project" value="UniProtKB-KW"/>
</dbReference>
<feature type="transmembrane region" description="Helical" evidence="8">
    <location>
        <begin position="26"/>
        <end position="48"/>
    </location>
</feature>
<dbReference type="SUPFAM" id="SSF144091">
    <property type="entry name" value="Rhomboid-like"/>
    <property type="match status" value="1"/>
</dbReference>
<name>A0A9D4TE70_RHISA</name>
<reference evidence="10" key="2">
    <citation type="submission" date="2021-09" db="EMBL/GenBank/DDBJ databases">
        <authorList>
            <person name="Jia N."/>
            <person name="Wang J."/>
            <person name="Shi W."/>
            <person name="Du L."/>
            <person name="Sun Y."/>
            <person name="Zhan W."/>
            <person name="Jiang J."/>
            <person name="Wang Q."/>
            <person name="Zhang B."/>
            <person name="Ji P."/>
            <person name="Sakyi L.B."/>
            <person name="Cui X."/>
            <person name="Yuan T."/>
            <person name="Jiang B."/>
            <person name="Yang W."/>
            <person name="Lam T.T.-Y."/>
            <person name="Chang Q."/>
            <person name="Ding S."/>
            <person name="Wang X."/>
            <person name="Zhu J."/>
            <person name="Ruan X."/>
            <person name="Zhao L."/>
            <person name="Wei J."/>
            <person name="Que T."/>
            <person name="Du C."/>
            <person name="Cheng J."/>
            <person name="Dai P."/>
            <person name="Han X."/>
            <person name="Huang E."/>
            <person name="Gao Y."/>
            <person name="Liu J."/>
            <person name="Shao H."/>
            <person name="Ye R."/>
            <person name="Li L."/>
            <person name="Wei W."/>
            <person name="Wang X."/>
            <person name="Wang C."/>
            <person name="Huo Q."/>
            <person name="Li W."/>
            <person name="Guo W."/>
            <person name="Chen H."/>
            <person name="Chen S."/>
            <person name="Zhou L."/>
            <person name="Zhou L."/>
            <person name="Ni X."/>
            <person name="Tian J."/>
            <person name="Zhou Y."/>
            <person name="Sheng Y."/>
            <person name="Liu T."/>
            <person name="Pan Y."/>
            <person name="Xia L."/>
            <person name="Li J."/>
            <person name="Zhao F."/>
            <person name="Cao W."/>
        </authorList>
    </citation>
    <scope>NUCLEOTIDE SEQUENCE</scope>
    <source>
        <strain evidence="10">Rsan-2018</strain>
        <tissue evidence="10">Larvae</tissue>
    </source>
</reference>
<evidence type="ECO:0000256" key="1">
    <source>
        <dbReference type="ARBA" id="ARBA00004141"/>
    </source>
</evidence>
<sequence>MGVMLLLTRIISGLNYLLGTFVDNAFYYQCAVGFSGVIFALKVLNNYYFPGRSRPFWVSTSTCPRTSRWLELVLIQLVTPNASLVGHLAGILVGLAYVYGVITPISDLVWNLLGQQPARLTRAHYGPPSACTSWWFVGCDAVRRNPLVGGASRVADGHFAAPLDANGQQSVSCLFARHRSSPWQLLVIPALHTSGPLHLAYTVLSLVGLGYYLDTGWAPSAPRQTLGPYGPH</sequence>
<keyword evidence="5" id="KW-0378">Hydrolase</keyword>
<evidence type="ECO:0000256" key="5">
    <source>
        <dbReference type="ARBA" id="ARBA00022801"/>
    </source>
</evidence>
<dbReference type="AlphaFoldDB" id="A0A9D4TE70"/>
<evidence type="ECO:0000256" key="8">
    <source>
        <dbReference type="SAM" id="Phobius"/>
    </source>
</evidence>
<evidence type="ECO:0000256" key="7">
    <source>
        <dbReference type="ARBA" id="ARBA00023136"/>
    </source>
</evidence>
<keyword evidence="7 8" id="KW-0472">Membrane</keyword>
<evidence type="ECO:0000256" key="2">
    <source>
        <dbReference type="ARBA" id="ARBA00009045"/>
    </source>
</evidence>
<evidence type="ECO:0000256" key="6">
    <source>
        <dbReference type="ARBA" id="ARBA00022989"/>
    </source>
</evidence>
<evidence type="ECO:0000313" key="11">
    <source>
        <dbReference type="Proteomes" id="UP000821837"/>
    </source>
</evidence>
<dbReference type="Gene3D" id="1.20.1540.10">
    <property type="entry name" value="Rhomboid-like"/>
    <property type="match status" value="1"/>
</dbReference>
<keyword evidence="6 8" id="KW-1133">Transmembrane helix</keyword>
<keyword evidence="3" id="KW-0645">Protease</keyword>
<feature type="transmembrane region" description="Helical" evidence="8">
    <location>
        <begin position="95"/>
        <end position="113"/>
    </location>
</feature>
<dbReference type="GO" id="GO:0004252">
    <property type="term" value="F:serine-type endopeptidase activity"/>
    <property type="evidence" value="ECO:0007669"/>
    <property type="project" value="InterPro"/>
</dbReference>
<evidence type="ECO:0000256" key="4">
    <source>
        <dbReference type="ARBA" id="ARBA00022692"/>
    </source>
</evidence>
<dbReference type="EMBL" id="JABSTV010000216">
    <property type="protein sequence ID" value="KAH7986939.1"/>
    <property type="molecule type" value="Genomic_DNA"/>
</dbReference>
<organism evidence="10 11">
    <name type="scientific">Rhipicephalus sanguineus</name>
    <name type="common">Brown dog tick</name>
    <name type="synonym">Ixodes sanguineus</name>
    <dbReference type="NCBI Taxonomy" id="34632"/>
    <lineage>
        <taxon>Eukaryota</taxon>
        <taxon>Metazoa</taxon>
        <taxon>Ecdysozoa</taxon>
        <taxon>Arthropoda</taxon>
        <taxon>Chelicerata</taxon>
        <taxon>Arachnida</taxon>
        <taxon>Acari</taxon>
        <taxon>Parasitiformes</taxon>
        <taxon>Ixodida</taxon>
        <taxon>Ixodoidea</taxon>
        <taxon>Ixodidae</taxon>
        <taxon>Rhipicephalinae</taxon>
        <taxon>Rhipicephalus</taxon>
        <taxon>Rhipicephalus</taxon>
    </lineage>
</organism>
<dbReference type="InterPro" id="IPR022764">
    <property type="entry name" value="Peptidase_S54_rhomboid_dom"/>
</dbReference>
<accession>A0A9D4TE70</accession>
<dbReference type="Proteomes" id="UP000821837">
    <property type="component" value="Unassembled WGS sequence"/>
</dbReference>
<proteinExistence type="inferred from homology"/>